<dbReference type="SUPFAM" id="SSF48403">
    <property type="entry name" value="Ankyrin repeat"/>
    <property type="match status" value="1"/>
</dbReference>
<feature type="repeat" description="ANK" evidence="3">
    <location>
        <begin position="152"/>
        <end position="184"/>
    </location>
</feature>
<proteinExistence type="predicted"/>
<evidence type="ECO:0000256" key="4">
    <source>
        <dbReference type="SAM" id="MobiDB-lite"/>
    </source>
</evidence>
<feature type="repeat" description="ANK" evidence="3">
    <location>
        <begin position="119"/>
        <end position="151"/>
    </location>
</feature>
<evidence type="ECO:0000256" key="1">
    <source>
        <dbReference type="ARBA" id="ARBA00022737"/>
    </source>
</evidence>
<feature type="region of interest" description="Disordered" evidence="4">
    <location>
        <begin position="1"/>
        <end position="68"/>
    </location>
</feature>
<evidence type="ECO:0000256" key="2">
    <source>
        <dbReference type="ARBA" id="ARBA00023043"/>
    </source>
</evidence>
<organism evidence="5 6">
    <name type="scientific">Durusdinium trenchii</name>
    <dbReference type="NCBI Taxonomy" id="1381693"/>
    <lineage>
        <taxon>Eukaryota</taxon>
        <taxon>Sar</taxon>
        <taxon>Alveolata</taxon>
        <taxon>Dinophyceae</taxon>
        <taxon>Suessiales</taxon>
        <taxon>Symbiodiniaceae</taxon>
        <taxon>Durusdinium</taxon>
    </lineage>
</organism>
<feature type="compositionally biased region" description="Basic residues" evidence="4">
    <location>
        <begin position="16"/>
        <end position="30"/>
    </location>
</feature>
<feature type="compositionally biased region" description="Acidic residues" evidence="4">
    <location>
        <begin position="47"/>
        <end position="62"/>
    </location>
</feature>
<feature type="compositionally biased region" description="Polar residues" evidence="4">
    <location>
        <begin position="32"/>
        <end position="42"/>
    </location>
</feature>
<dbReference type="InterPro" id="IPR050889">
    <property type="entry name" value="Dendritic_Spine_Reg/Scaffold"/>
</dbReference>
<dbReference type="SMART" id="SM00248">
    <property type="entry name" value="ANK"/>
    <property type="match status" value="3"/>
</dbReference>
<evidence type="ECO:0000313" key="6">
    <source>
        <dbReference type="Proteomes" id="UP001642484"/>
    </source>
</evidence>
<protein>
    <submittedName>
        <fullName evidence="5">Uncharacterized protein</fullName>
    </submittedName>
</protein>
<keyword evidence="2 3" id="KW-0040">ANK repeat</keyword>
<dbReference type="Pfam" id="PF12796">
    <property type="entry name" value="Ank_2"/>
    <property type="match status" value="1"/>
</dbReference>
<dbReference type="PANTHER" id="PTHR24166">
    <property type="entry name" value="ROLLING PEBBLES, ISOFORM B"/>
    <property type="match status" value="1"/>
</dbReference>
<keyword evidence="6" id="KW-1185">Reference proteome</keyword>
<dbReference type="EMBL" id="CAXAMN010023906">
    <property type="protein sequence ID" value="CAK9082065.1"/>
    <property type="molecule type" value="Genomic_DNA"/>
</dbReference>
<accession>A0ABP0Q1D3</accession>
<evidence type="ECO:0000256" key="3">
    <source>
        <dbReference type="PROSITE-ProRule" id="PRU00023"/>
    </source>
</evidence>
<dbReference type="PANTHER" id="PTHR24166:SF48">
    <property type="entry name" value="PROTEIN VAPYRIN"/>
    <property type="match status" value="1"/>
</dbReference>
<dbReference type="PROSITE" id="PS50297">
    <property type="entry name" value="ANK_REP_REGION"/>
    <property type="match status" value="1"/>
</dbReference>
<name>A0ABP0Q1D3_9DINO</name>
<sequence>MVEEESEIEASSKERLQRKKSSRSLQRRNHLGASTIQSSSSLKGEEGSDSEVESESSEEDPQDLTQQNYCPGQLLQALTSKWKGHTEKMVVQIIRSGVDINEKLTEPWDPGFANFKQTVGAEPLHFAVRLGLLKACTALLECNADIDAQTNTGVSALMVAVMFNRLDVARLLVDAKASVLRQDQNGLSVTDIAILEGNPQMVQMLLEREKQEDEEMEAEVMQGAIDAGADISLLPPVDKSLALDEQEILRQMLKKGS</sequence>
<dbReference type="InterPro" id="IPR002110">
    <property type="entry name" value="Ankyrin_rpt"/>
</dbReference>
<keyword evidence="1" id="KW-0677">Repeat</keyword>
<reference evidence="5 6" key="1">
    <citation type="submission" date="2024-02" db="EMBL/GenBank/DDBJ databases">
        <authorList>
            <person name="Chen Y."/>
            <person name="Shah S."/>
            <person name="Dougan E. K."/>
            <person name="Thang M."/>
            <person name="Chan C."/>
        </authorList>
    </citation>
    <scope>NUCLEOTIDE SEQUENCE [LARGE SCALE GENOMIC DNA]</scope>
</reference>
<dbReference type="Proteomes" id="UP001642484">
    <property type="component" value="Unassembled WGS sequence"/>
</dbReference>
<evidence type="ECO:0000313" key="5">
    <source>
        <dbReference type="EMBL" id="CAK9082065.1"/>
    </source>
</evidence>
<gene>
    <name evidence="5" type="ORF">CCMP2556_LOCUS40100</name>
</gene>
<comment type="caution">
    <text evidence="5">The sequence shown here is derived from an EMBL/GenBank/DDBJ whole genome shotgun (WGS) entry which is preliminary data.</text>
</comment>
<dbReference type="Gene3D" id="1.25.40.20">
    <property type="entry name" value="Ankyrin repeat-containing domain"/>
    <property type="match status" value="1"/>
</dbReference>
<dbReference type="InterPro" id="IPR036770">
    <property type="entry name" value="Ankyrin_rpt-contain_sf"/>
</dbReference>
<dbReference type="PROSITE" id="PS50088">
    <property type="entry name" value="ANK_REPEAT"/>
    <property type="match status" value="2"/>
</dbReference>